<protein>
    <submittedName>
        <fullName evidence="1">Uncharacterized protein</fullName>
    </submittedName>
</protein>
<evidence type="ECO:0000313" key="1">
    <source>
        <dbReference type="EMBL" id="KAJ9125202.1"/>
    </source>
</evidence>
<evidence type="ECO:0000313" key="2">
    <source>
        <dbReference type="Proteomes" id="UP001243375"/>
    </source>
</evidence>
<sequence>MSCSAASLTKCNSTTLFEDNQANLEQAVEELSELLEKPIAPETIPQMRADVTNKTAFVQKRSDIILQDTLLGHWETTSDASVTAANIPTMENIPPSPSTSSVIT</sequence>
<keyword evidence="2" id="KW-1185">Reference proteome</keyword>
<gene>
    <name evidence="1" type="ORF">QFC22_000156</name>
</gene>
<dbReference type="EMBL" id="JASBWU010000001">
    <property type="protein sequence ID" value="KAJ9125202.1"/>
    <property type="molecule type" value="Genomic_DNA"/>
</dbReference>
<proteinExistence type="predicted"/>
<comment type="caution">
    <text evidence="1">The sequence shown here is derived from an EMBL/GenBank/DDBJ whole genome shotgun (WGS) entry which is preliminary data.</text>
</comment>
<reference evidence="1" key="1">
    <citation type="submission" date="2023-04" db="EMBL/GenBank/DDBJ databases">
        <title>Draft Genome sequencing of Naganishia species isolated from polar environments using Oxford Nanopore Technology.</title>
        <authorList>
            <person name="Leo P."/>
            <person name="Venkateswaran K."/>
        </authorList>
    </citation>
    <scope>NUCLEOTIDE SEQUENCE</scope>
    <source>
        <strain evidence="1">MNA-CCFEE 5425</strain>
    </source>
</reference>
<dbReference type="Proteomes" id="UP001243375">
    <property type="component" value="Unassembled WGS sequence"/>
</dbReference>
<name>A0ACC2XPL7_9TREE</name>
<organism evidence="1 2">
    <name type="scientific">Naganishia vaughanmartiniae</name>
    <dbReference type="NCBI Taxonomy" id="1424756"/>
    <lineage>
        <taxon>Eukaryota</taxon>
        <taxon>Fungi</taxon>
        <taxon>Dikarya</taxon>
        <taxon>Basidiomycota</taxon>
        <taxon>Agaricomycotina</taxon>
        <taxon>Tremellomycetes</taxon>
        <taxon>Filobasidiales</taxon>
        <taxon>Filobasidiaceae</taxon>
        <taxon>Naganishia</taxon>
    </lineage>
</organism>
<accession>A0ACC2XPL7</accession>